<dbReference type="SUPFAM" id="SSF52047">
    <property type="entry name" value="RNI-like"/>
    <property type="match status" value="1"/>
</dbReference>
<protein>
    <submittedName>
        <fullName evidence="5">Ras-related protein Rab</fullName>
    </submittedName>
</protein>
<dbReference type="InterPro" id="IPR032675">
    <property type="entry name" value="LRR_dom_sf"/>
</dbReference>
<evidence type="ECO:0000313" key="5">
    <source>
        <dbReference type="EMBL" id="KAL0486897.1"/>
    </source>
</evidence>
<dbReference type="Gene3D" id="3.80.10.10">
    <property type="entry name" value="Ribonuclease Inhibitor"/>
    <property type="match status" value="1"/>
</dbReference>
<comment type="caution">
    <text evidence="5">The sequence shown here is derived from an EMBL/GenBank/DDBJ whole genome shotgun (WGS) entry which is preliminary data.</text>
</comment>
<dbReference type="Gene3D" id="3.40.50.300">
    <property type="entry name" value="P-loop containing nucleotide triphosphate hydrolases"/>
    <property type="match status" value="1"/>
</dbReference>
<sequence length="860" mass="98433">MGQSVASRSRGGNLDNEIYESHQSDEDVASPESHFVNETEDDRPKSIRQIEYDISVVFVGKCNVGKSSLIKRMLGEKFDLSRMMPTLGAEFYNQKLEFNDIPVTFTIWDTSGQERFYEESKRHWQKARVIVQVYDVTDRSTFEAITTQYLDELEDVEECSVVLVIGNKADLAERSVSFDEGQEFAQSNGFSFIETSTRSGLNCTEISSLLASELKKKLVNPQEEEEQKENDSNKQNEESMMLSPSQASECDIINYTWKNQRVYRAIMRTHKQHKAVQVRVGIRIHNEKYYMIVQPLVKSTWNGPKASKHELKSLKSVTFDVDRKTLELTSRMQEPLFIQFQSSTHLLNALLELIPHVTNNIIQQSQSTQEYDQFQNTYIKFCRFYSVPTPFRNLQLFNQSFSSLTRLQLRSQLKNQNAIKSLAQALRWTCKVVVLDLSENAMNDDSAQELFSSLQNNYQLRNLILEKNEFGALAINALCDLFESDDCMLSSLSLSHNPQLDENLIFQIIQHVNVRLLDLKFTNCNLDVNDLITNRILKMCDSSHLPFIDLRYNQPLKCSVQEHPRLILNGDVNQSSCEMFNVATLDKSKLSITRVDVSDHKSYMMATYDDRIHLCIILYDLGGVDHSQLESEMNILLGLKHSKLIPYRGLIVDVSENNVKIASDQYFSENLSCFLKLISLYSSFTVLDKLNIIFDISDALSYLHSNNTCHGNLTSSTVLLKDKRAILTEYGLSKSLLKNLEYDLYNKNVKYASPERILGAKPCEISDVYAFGILVFEIWFGVGAYDMNEDREDEGLRVASTLVSSDGAVRPKIPSRRVSVEKGVDEVIVRIMVSCWSQSVMDRPRMEQVKKDVSKLIAQL</sequence>
<evidence type="ECO:0000259" key="4">
    <source>
        <dbReference type="PROSITE" id="PS50011"/>
    </source>
</evidence>
<feature type="domain" description="Protein kinase" evidence="4">
    <location>
        <begin position="561"/>
        <end position="857"/>
    </location>
</feature>
<dbReference type="InterPro" id="IPR005225">
    <property type="entry name" value="Small_GTP-bd"/>
</dbReference>
<dbReference type="SUPFAM" id="SSF56112">
    <property type="entry name" value="Protein kinase-like (PK-like)"/>
    <property type="match status" value="1"/>
</dbReference>
<dbReference type="SMART" id="SM00368">
    <property type="entry name" value="LRR_RI"/>
    <property type="match status" value="2"/>
</dbReference>
<dbReference type="InterPro" id="IPR001245">
    <property type="entry name" value="Ser-Thr/Tyr_kinase_cat_dom"/>
</dbReference>
<dbReference type="CDD" id="cd00154">
    <property type="entry name" value="Rab"/>
    <property type="match status" value="1"/>
</dbReference>
<dbReference type="GO" id="GO:0005525">
    <property type="term" value="F:GTP binding"/>
    <property type="evidence" value="ECO:0007669"/>
    <property type="project" value="InterPro"/>
</dbReference>
<dbReference type="EMBL" id="JAOPGA020001279">
    <property type="protein sequence ID" value="KAL0486897.1"/>
    <property type="molecule type" value="Genomic_DNA"/>
</dbReference>
<dbReference type="InterPro" id="IPR027417">
    <property type="entry name" value="P-loop_NTPase"/>
</dbReference>
<evidence type="ECO:0000256" key="2">
    <source>
        <dbReference type="ARBA" id="ARBA00022741"/>
    </source>
</evidence>
<feature type="region of interest" description="Disordered" evidence="3">
    <location>
        <begin position="1"/>
        <end position="42"/>
    </location>
</feature>
<dbReference type="InterPro" id="IPR001806">
    <property type="entry name" value="Small_GTPase"/>
</dbReference>
<dbReference type="SMART" id="SM00175">
    <property type="entry name" value="RAB"/>
    <property type="match status" value="1"/>
</dbReference>
<dbReference type="InterPro" id="IPR000719">
    <property type="entry name" value="Prot_kinase_dom"/>
</dbReference>
<dbReference type="InterPro" id="IPR011009">
    <property type="entry name" value="Kinase-like_dom_sf"/>
</dbReference>
<dbReference type="FunFam" id="3.40.50.300:FF:001447">
    <property type="entry name" value="Ras-related protein Rab-1B"/>
    <property type="match status" value="1"/>
</dbReference>
<dbReference type="GO" id="GO:0005524">
    <property type="term" value="F:ATP binding"/>
    <property type="evidence" value="ECO:0007669"/>
    <property type="project" value="InterPro"/>
</dbReference>
<dbReference type="AlphaFoldDB" id="A0AAW2ZC70"/>
<dbReference type="PANTHER" id="PTHR47978">
    <property type="match status" value="1"/>
</dbReference>
<name>A0AAW2ZC70_9EUKA</name>
<dbReference type="SMART" id="SM00174">
    <property type="entry name" value="RHO"/>
    <property type="match status" value="1"/>
</dbReference>
<dbReference type="PROSITE" id="PS51421">
    <property type="entry name" value="RAS"/>
    <property type="match status" value="1"/>
</dbReference>
<keyword evidence="6" id="KW-1185">Reference proteome</keyword>
<evidence type="ECO:0000256" key="1">
    <source>
        <dbReference type="ARBA" id="ARBA00008171"/>
    </source>
</evidence>
<accession>A0AAW2ZC70</accession>
<dbReference type="NCBIfam" id="TIGR00231">
    <property type="entry name" value="small_GTP"/>
    <property type="match status" value="1"/>
</dbReference>
<comment type="similarity">
    <text evidence="1">Belongs to the protein kinase superfamily. TKL Ser/Thr protein kinase family. ROCO subfamily.</text>
</comment>
<dbReference type="SMART" id="SM00176">
    <property type="entry name" value="RAN"/>
    <property type="match status" value="1"/>
</dbReference>
<dbReference type="SMART" id="SM00173">
    <property type="entry name" value="RAS"/>
    <property type="match status" value="1"/>
</dbReference>
<dbReference type="Proteomes" id="UP001431209">
    <property type="component" value="Unassembled WGS sequence"/>
</dbReference>
<organism evidence="5 6">
    <name type="scientific">Acrasis kona</name>
    <dbReference type="NCBI Taxonomy" id="1008807"/>
    <lineage>
        <taxon>Eukaryota</taxon>
        <taxon>Discoba</taxon>
        <taxon>Heterolobosea</taxon>
        <taxon>Tetramitia</taxon>
        <taxon>Eutetramitia</taxon>
        <taxon>Acrasidae</taxon>
        <taxon>Acrasis</taxon>
    </lineage>
</organism>
<dbReference type="PRINTS" id="PR00449">
    <property type="entry name" value="RASTRNSFRMNG"/>
</dbReference>
<keyword evidence="2" id="KW-0547">Nucleotide-binding</keyword>
<dbReference type="Gene3D" id="1.10.510.10">
    <property type="entry name" value="Transferase(Phosphotransferase) domain 1"/>
    <property type="match status" value="1"/>
</dbReference>
<reference evidence="5 6" key="1">
    <citation type="submission" date="2024-03" db="EMBL/GenBank/DDBJ databases">
        <title>The Acrasis kona genome and developmental transcriptomes reveal deep origins of eukaryotic multicellular pathways.</title>
        <authorList>
            <person name="Sheikh S."/>
            <person name="Fu C.-J."/>
            <person name="Brown M.W."/>
            <person name="Baldauf S.L."/>
        </authorList>
    </citation>
    <scope>NUCLEOTIDE SEQUENCE [LARGE SCALE GENOMIC DNA]</scope>
    <source>
        <strain evidence="5 6">ATCC MYA-3509</strain>
    </source>
</reference>
<proteinExistence type="inferred from homology"/>
<dbReference type="GO" id="GO:0004672">
    <property type="term" value="F:protein kinase activity"/>
    <property type="evidence" value="ECO:0007669"/>
    <property type="project" value="InterPro"/>
</dbReference>
<evidence type="ECO:0000256" key="3">
    <source>
        <dbReference type="SAM" id="MobiDB-lite"/>
    </source>
</evidence>
<feature type="region of interest" description="Disordered" evidence="3">
    <location>
        <begin position="218"/>
        <end position="244"/>
    </location>
</feature>
<dbReference type="SUPFAM" id="SSF52540">
    <property type="entry name" value="P-loop containing nucleoside triphosphate hydrolases"/>
    <property type="match status" value="1"/>
</dbReference>
<dbReference type="Pfam" id="PF00071">
    <property type="entry name" value="Ras"/>
    <property type="match status" value="1"/>
</dbReference>
<dbReference type="GO" id="GO:0003924">
    <property type="term" value="F:GTPase activity"/>
    <property type="evidence" value="ECO:0007669"/>
    <property type="project" value="InterPro"/>
</dbReference>
<dbReference type="PROSITE" id="PS50011">
    <property type="entry name" value="PROTEIN_KINASE_DOM"/>
    <property type="match status" value="1"/>
</dbReference>
<evidence type="ECO:0000313" key="6">
    <source>
        <dbReference type="Proteomes" id="UP001431209"/>
    </source>
</evidence>
<dbReference type="Pfam" id="PF07714">
    <property type="entry name" value="PK_Tyr_Ser-Thr"/>
    <property type="match status" value="1"/>
</dbReference>
<dbReference type="PROSITE" id="PS51419">
    <property type="entry name" value="RAB"/>
    <property type="match status" value="1"/>
</dbReference>
<dbReference type="SMART" id="SM00220">
    <property type="entry name" value="S_TKc"/>
    <property type="match status" value="1"/>
</dbReference>
<gene>
    <name evidence="5" type="ORF">AKO1_001236</name>
</gene>